<dbReference type="AlphaFoldDB" id="A0A176XK80"/>
<evidence type="ECO:0000256" key="5">
    <source>
        <dbReference type="ARBA" id="ARBA00033067"/>
    </source>
</evidence>
<evidence type="ECO:0000313" key="7">
    <source>
        <dbReference type="EMBL" id="OAE49782.1"/>
    </source>
</evidence>
<dbReference type="InterPro" id="IPR001509">
    <property type="entry name" value="Epimerase_deHydtase"/>
</dbReference>
<dbReference type="Proteomes" id="UP000077098">
    <property type="component" value="Unassembled WGS sequence"/>
</dbReference>
<dbReference type="PANTHER" id="PTHR43725:SF53">
    <property type="entry name" value="UDP-ARABINOSE 4-EPIMERASE 1"/>
    <property type="match status" value="1"/>
</dbReference>
<evidence type="ECO:0000256" key="4">
    <source>
        <dbReference type="ARBA" id="ARBA00031367"/>
    </source>
</evidence>
<dbReference type="EMBL" id="LXPS01000001">
    <property type="protein sequence ID" value="OAE49782.1"/>
    <property type="molecule type" value="Genomic_DNA"/>
</dbReference>
<evidence type="ECO:0000256" key="2">
    <source>
        <dbReference type="ARBA" id="ARBA00007637"/>
    </source>
</evidence>
<evidence type="ECO:0000313" key="8">
    <source>
        <dbReference type="Proteomes" id="UP000077098"/>
    </source>
</evidence>
<feature type="domain" description="NAD-dependent epimerase/dehydratase" evidence="6">
    <location>
        <begin position="3"/>
        <end position="231"/>
    </location>
</feature>
<reference evidence="7 8" key="1">
    <citation type="submission" date="2016-05" db="EMBL/GenBank/DDBJ databases">
        <authorList>
            <person name="Lavstsen T."/>
            <person name="Jespersen J.S."/>
        </authorList>
    </citation>
    <scope>NUCLEOTIDE SEQUENCE [LARGE SCALE GENOMIC DNA]</scope>
    <source>
        <strain evidence="7 8">KCJ1736</strain>
    </source>
</reference>
<gene>
    <name evidence="7" type="ORF">A7J57_16575</name>
</gene>
<dbReference type="Gene3D" id="3.40.50.720">
    <property type="entry name" value="NAD(P)-binding Rossmann-like Domain"/>
    <property type="match status" value="1"/>
</dbReference>
<accession>A0A176XK80</accession>
<dbReference type="SUPFAM" id="SSF51735">
    <property type="entry name" value="NAD(P)-binding Rossmann-fold domains"/>
    <property type="match status" value="1"/>
</dbReference>
<proteinExistence type="inferred from homology"/>
<dbReference type="Pfam" id="PF01370">
    <property type="entry name" value="Epimerase"/>
    <property type="match status" value="1"/>
</dbReference>
<name>A0A176XK80_AGRTU</name>
<comment type="caution">
    <text evidence="7">The sequence shown here is derived from an EMBL/GenBank/DDBJ whole genome shotgun (WGS) entry which is preliminary data.</text>
</comment>
<evidence type="ECO:0000259" key="6">
    <source>
        <dbReference type="Pfam" id="PF01370"/>
    </source>
</evidence>
<protein>
    <recommendedName>
        <fullName evidence="3">UDP-glucose 4-epimerase</fullName>
    </recommendedName>
    <alternativeName>
        <fullName evidence="5">Galactowaldenase</fullName>
    </alternativeName>
    <alternativeName>
        <fullName evidence="4">UDP-galactose 4-epimerase</fullName>
    </alternativeName>
</protein>
<sequence length="304" mass="32633">MKILVLGGAGFIGYHLVEDLVAAGHEIVVMGRGAEASRPLPADVQYVSGELSDSRLVRELLSGVDAVAHLVSGTVPSTGDKDPGRDVELNLLGTLSLLEDMAACDVTRILYLSSGGTVYGKPQEVPIPELHVLNPICSYGVVKVAIESYLKLYETKAGLRPVVIRASNPYGRYQGNLGVQGVIGTYLNQALKNQPIEIWGDGSAIRDYIHVKDLSSLCVSALLSEKVGVYNGGSGTGTSVLHIAEVVKDVTGNPIPIVYKPHRSLDVPVSILDIERAKMDFCWQPKIGLREGIAGVWAWLKENH</sequence>
<evidence type="ECO:0000256" key="1">
    <source>
        <dbReference type="ARBA" id="ARBA00004947"/>
    </source>
</evidence>
<dbReference type="RefSeq" id="WP_063947017.1">
    <property type="nucleotide sequence ID" value="NZ_JBJDNA010000002.1"/>
</dbReference>
<organism evidence="7 8">
    <name type="scientific">Agrobacterium tumefaciens</name>
    <dbReference type="NCBI Taxonomy" id="358"/>
    <lineage>
        <taxon>Bacteria</taxon>
        <taxon>Pseudomonadati</taxon>
        <taxon>Pseudomonadota</taxon>
        <taxon>Alphaproteobacteria</taxon>
        <taxon>Hyphomicrobiales</taxon>
        <taxon>Rhizobiaceae</taxon>
        <taxon>Rhizobium/Agrobacterium group</taxon>
        <taxon>Agrobacterium</taxon>
        <taxon>Agrobacterium tumefaciens complex</taxon>
    </lineage>
</organism>
<evidence type="ECO:0000256" key="3">
    <source>
        <dbReference type="ARBA" id="ARBA00018569"/>
    </source>
</evidence>
<dbReference type="InterPro" id="IPR036291">
    <property type="entry name" value="NAD(P)-bd_dom_sf"/>
</dbReference>
<comment type="pathway">
    <text evidence="1">Carbohydrate metabolism; galactose metabolism.</text>
</comment>
<dbReference type="PANTHER" id="PTHR43725">
    <property type="entry name" value="UDP-GLUCOSE 4-EPIMERASE"/>
    <property type="match status" value="1"/>
</dbReference>
<comment type="similarity">
    <text evidence="2">Belongs to the NAD(P)-dependent epimerase/dehydratase family.</text>
</comment>